<organism evidence="12">
    <name type="scientific">Pseudomonas marincola</name>
    <dbReference type="NCBI Taxonomy" id="437900"/>
    <lineage>
        <taxon>Bacteria</taxon>
        <taxon>Pseudomonadati</taxon>
        <taxon>Pseudomonadota</taxon>
        <taxon>Gammaproteobacteria</taxon>
        <taxon>Pseudomonadales</taxon>
        <taxon>Pseudomonadaceae</taxon>
        <taxon>Pseudomonas</taxon>
    </lineage>
</organism>
<keyword evidence="5" id="KW-0067">ATP-binding</keyword>
<dbReference type="PANTHER" id="PTHR11472">
    <property type="entry name" value="DNA REPAIR DEAD HELICASE RAD3/XP-D SUBFAMILY MEMBER"/>
    <property type="match status" value="1"/>
</dbReference>
<dbReference type="GO" id="GO:0006139">
    <property type="term" value="P:nucleobase-containing compound metabolic process"/>
    <property type="evidence" value="ECO:0007669"/>
    <property type="project" value="InterPro"/>
</dbReference>
<keyword evidence="1" id="KW-0479">Metal-binding</keyword>
<reference evidence="12" key="1">
    <citation type="submission" date="2019-02" db="EMBL/GenBank/DDBJ databases">
        <authorList>
            <consortium name="Genoscope - CEA"/>
            <person name="William W."/>
        </authorList>
    </citation>
    <scope>NUCLEOTIDE SEQUENCE [LARGE SCALE GENOMIC DNA]</scope>
    <source>
        <strain evidence="12">YSy11</strain>
    </source>
</reference>
<dbReference type="PANTHER" id="PTHR11472:SF34">
    <property type="entry name" value="REGULATOR OF TELOMERE ELONGATION HELICASE 1"/>
    <property type="match status" value="1"/>
</dbReference>
<keyword evidence="4 12" id="KW-0347">Helicase</keyword>
<dbReference type="GO" id="GO:0016818">
    <property type="term" value="F:hydrolase activity, acting on acid anhydrides, in phosphorus-containing anhydrides"/>
    <property type="evidence" value="ECO:0007669"/>
    <property type="project" value="InterPro"/>
</dbReference>
<dbReference type="InterPro" id="IPR011604">
    <property type="entry name" value="PDDEXK-like_dom_sf"/>
</dbReference>
<sequence length="775" mass="87987">MGRCVTYQVAVRALCEFTAKEGDLDLRFTPSPTAQEGMTGHAIVVARRGAYYQAELPLSGEYPGLRVRGRADGYDPEEHRLEEIKTHRGDISRIPENHRLLHWAQAKVYAWLLCQERGFESINIAVVYYNVLTQHETAFHLHCSREELRDFFELQCRRFIVWAEYEAAHRIERDKALQELKFPHAQFRAGQRQLAESVYRAARDGHALMAQATTGIGKTLGTLFPQLKAFAEKNIDRLFFLTAKTPGRRLALDALETLRSQQTDMPLRVLEHVARDKACEHPDKSCHGESCPLAKGFYDRLPAARKAALDGQWLNQQRVRDVARAHQICPYYLSQELCRWADVVVGDYNYYFDMGGLLHHLTLLNEWRVTLLIDEAHNLIERARGMYTAELDQGHFNLLRRSAPPSLKGPLARVARHWQQLHDDQEQAYQVYPLAPELFLMALQKAVSSLTDHLTANPTGNDGQLLEFYLDAMLFCRLAEAFGPHSLFDISRDESKGVSTLCIRNIVPAPFLAPRFSAAHSSTLFSATLSPANYYADLLGLPAETPWIDVESPFLAEQLQVQAISNLSTRYAHRPSSLAPIAHLIATQFNQRPGNYMAFFSSYDYLQHAVRALKAAHPDIPVWQQSRKMDEFERQGFLDRFTHSSQGIGFAVLGGAFGEGIDLPGDRLIGAFIATLGQPQINPINEQIRDRMETMFGRGFDYTYLYPGMQKVVQAAGRVIRTQQDTGVVYLIDDRFNQPAIRKLLPTWWQVQRHRLPPKPAPLMLLPVTPLSADD</sequence>
<dbReference type="SUPFAM" id="SSF52540">
    <property type="entry name" value="P-loop containing nucleoside triphosphate hydrolases"/>
    <property type="match status" value="2"/>
</dbReference>
<dbReference type="GO" id="GO:0051536">
    <property type="term" value="F:iron-sulfur cluster binding"/>
    <property type="evidence" value="ECO:0007669"/>
    <property type="project" value="UniProtKB-KW"/>
</dbReference>
<dbReference type="GO" id="GO:0046872">
    <property type="term" value="F:metal ion binding"/>
    <property type="evidence" value="ECO:0007669"/>
    <property type="project" value="UniProtKB-KW"/>
</dbReference>
<dbReference type="Pfam" id="PF06733">
    <property type="entry name" value="DEAD_2"/>
    <property type="match status" value="1"/>
</dbReference>
<evidence type="ECO:0000256" key="1">
    <source>
        <dbReference type="ARBA" id="ARBA00022723"/>
    </source>
</evidence>
<evidence type="ECO:0000256" key="7">
    <source>
        <dbReference type="ARBA" id="ARBA00023014"/>
    </source>
</evidence>
<proteinExistence type="inferred from homology"/>
<evidence type="ECO:0000256" key="2">
    <source>
        <dbReference type="ARBA" id="ARBA00022741"/>
    </source>
</evidence>
<dbReference type="GO" id="GO:0003677">
    <property type="term" value="F:DNA binding"/>
    <property type="evidence" value="ECO:0007669"/>
    <property type="project" value="UniProtKB-KW"/>
</dbReference>
<evidence type="ECO:0000259" key="11">
    <source>
        <dbReference type="PROSITE" id="PS51193"/>
    </source>
</evidence>
<comment type="similarity">
    <text evidence="10">Belongs to the helicase family. DinG subfamily.</text>
</comment>
<keyword evidence="3" id="KW-0378">Hydrolase</keyword>
<feature type="domain" description="Helicase ATP-binding" evidence="11">
    <location>
        <begin position="177"/>
        <end position="429"/>
    </location>
</feature>
<keyword evidence="8" id="KW-0238">DNA-binding</keyword>
<dbReference type="PROSITE" id="PS51193">
    <property type="entry name" value="HELICASE_ATP_BIND_2"/>
    <property type="match status" value="1"/>
</dbReference>
<keyword evidence="9" id="KW-0413">Isomerase</keyword>
<dbReference type="InterPro" id="IPR027417">
    <property type="entry name" value="P-loop_NTPase"/>
</dbReference>
<evidence type="ECO:0000256" key="5">
    <source>
        <dbReference type="ARBA" id="ARBA00022840"/>
    </source>
</evidence>
<keyword evidence="2" id="KW-0547">Nucleotide-binding</keyword>
<dbReference type="InterPro" id="IPR006555">
    <property type="entry name" value="ATP-dep_Helicase_C"/>
</dbReference>
<keyword evidence="7" id="KW-0411">Iron-sulfur</keyword>
<evidence type="ECO:0000256" key="8">
    <source>
        <dbReference type="ARBA" id="ARBA00023125"/>
    </source>
</evidence>
<dbReference type="GO" id="GO:0005524">
    <property type="term" value="F:ATP binding"/>
    <property type="evidence" value="ECO:0007669"/>
    <property type="project" value="UniProtKB-KW"/>
</dbReference>
<evidence type="ECO:0000256" key="4">
    <source>
        <dbReference type="ARBA" id="ARBA00022806"/>
    </source>
</evidence>
<dbReference type="EMBL" id="LR215729">
    <property type="protein sequence ID" value="VEV99058.1"/>
    <property type="molecule type" value="Genomic_DNA"/>
</dbReference>
<name>A0A653E8Y1_9PSED</name>
<evidence type="ECO:0000256" key="6">
    <source>
        <dbReference type="ARBA" id="ARBA00023004"/>
    </source>
</evidence>
<keyword evidence="6" id="KW-0408">Iron</keyword>
<evidence type="ECO:0000256" key="3">
    <source>
        <dbReference type="ARBA" id="ARBA00022801"/>
    </source>
</evidence>
<gene>
    <name evidence="12" type="ORF">PMYSY11_4014</name>
</gene>
<protein>
    <submittedName>
        <fullName evidence="12">ATP-dependent DNA helicase</fullName>
    </submittedName>
</protein>
<accession>A0A653E8Y1</accession>
<evidence type="ECO:0000313" key="12">
    <source>
        <dbReference type="EMBL" id="VEV99058.1"/>
    </source>
</evidence>
<dbReference type="RefSeq" id="WP_420830061.1">
    <property type="nucleotide sequence ID" value="NZ_LR215729.2"/>
</dbReference>
<dbReference type="InterPro" id="IPR045028">
    <property type="entry name" value="DinG/Rad3-like"/>
</dbReference>
<evidence type="ECO:0000256" key="9">
    <source>
        <dbReference type="ARBA" id="ARBA00023235"/>
    </source>
</evidence>
<dbReference type="Gene3D" id="3.90.320.10">
    <property type="match status" value="1"/>
</dbReference>
<dbReference type="GO" id="GO:0003678">
    <property type="term" value="F:DNA helicase activity"/>
    <property type="evidence" value="ECO:0007669"/>
    <property type="project" value="InterPro"/>
</dbReference>
<dbReference type="InterPro" id="IPR014013">
    <property type="entry name" value="Helic_SF1/SF2_ATP-bd_DinG/Rad3"/>
</dbReference>
<dbReference type="InterPro" id="IPR010614">
    <property type="entry name" value="RAD3-like_helicase_DEAD"/>
</dbReference>
<dbReference type="Gene3D" id="3.40.50.300">
    <property type="entry name" value="P-loop containing nucleotide triphosphate hydrolases"/>
    <property type="match status" value="2"/>
</dbReference>
<dbReference type="Pfam" id="PF13307">
    <property type="entry name" value="Helicase_C_2"/>
    <property type="match status" value="1"/>
</dbReference>
<evidence type="ECO:0000256" key="10">
    <source>
        <dbReference type="ARBA" id="ARBA00038058"/>
    </source>
</evidence>
<dbReference type="AlphaFoldDB" id="A0A653E8Y1"/>
<dbReference type="SMART" id="SM00491">
    <property type="entry name" value="HELICc2"/>
    <property type="match status" value="1"/>
</dbReference>